<evidence type="ECO:0008006" key="3">
    <source>
        <dbReference type="Google" id="ProtNLM"/>
    </source>
</evidence>
<organism evidence="1 2">
    <name type="scientific">Sedimenticola selenatireducens</name>
    <dbReference type="NCBI Taxonomy" id="191960"/>
    <lineage>
        <taxon>Bacteria</taxon>
        <taxon>Pseudomonadati</taxon>
        <taxon>Pseudomonadota</taxon>
        <taxon>Gammaproteobacteria</taxon>
        <taxon>Chromatiales</taxon>
        <taxon>Sedimenticolaceae</taxon>
        <taxon>Sedimenticola</taxon>
    </lineage>
</organism>
<dbReference type="AlphaFoldDB" id="A0A2N6CSW1"/>
<reference evidence="1 2" key="1">
    <citation type="submission" date="2017-11" db="EMBL/GenBank/DDBJ databases">
        <title>Genome-resolved metagenomics identifies genetic mobility, metabolic interactions, and unexpected diversity in perchlorate-reducing communities.</title>
        <authorList>
            <person name="Barnum T.P."/>
            <person name="Figueroa I.A."/>
            <person name="Carlstrom C.I."/>
            <person name="Lucas L.N."/>
            <person name="Engelbrektson A.L."/>
            <person name="Coates J.D."/>
        </authorList>
    </citation>
    <scope>NUCLEOTIDE SEQUENCE [LARGE SCALE GENOMIC DNA]</scope>
    <source>
        <strain evidence="1">BM301</strain>
    </source>
</reference>
<dbReference type="EMBL" id="PKUN01000027">
    <property type="protein sequence ID" value="PLX60199.1"/>
    <property type="molecule type" value="Genomic_DNA"/>
</dbReference>
<evidence type="ECO:0000313" key="1">
    <source>
        <dbReference type="EMBL" id="PLX60199.1"/>
    </source>
</evidence>
<dbReference type="RefSeq" id="WP_273440697.1">
    <property type="nucleotide sequence ID" value="NZ_PKUN01000027.1"/>
</dbReference>
<dbReference type="STRING" id="1111735.GCA_000428045_03611"/>
<accession>A0A2N6CSW1</accession>
<sequence>MNINQNERRQFFRIDDSLSLSYRQVSSDRLAASIECLENEIDSDFTVVSSLAAVSQEMMGTLNKIESSRPEIAAYLKSLDRKIDILGRALMAQTTELLKQPAQAVNLSATGISFQVSEFIQQGSTLELKLLLTPSYAGILSFVEVIGCDPAAPEPEEPDP</sequence>
<proteinExistence type="predicted"/>
<dbReference type="Proteomes" id="UP000235015">
    <property type="component" value="Unassembled WGS sequence"/>
</dbReference>
<gene>
    <name evidence="1" type="ORF">C0630_16885</name>
</gene>
<evidence type="ECO:0000313" key="2">
    <source>
        <dbReference type="Proteomes" id="UP000235015"/>
    </source>
</evidence>
<name>A0A2N6CSW1_9GAMM</name>
<comment type="caution">
    <text evidence="1">The sequence shown here is derived from an EMBL/GenBank/DDBJ whole genome shotgun (WGS) entry which is preliminary data.</text>
</comment>
<protein>
    <recommendedName>
        <fullName evidence="3">PilZ domain-containing protein</fullName>
    </recommendedName>
</protein>